<evidence type="ECO:0000256" key="1">
    <source>
        <dbReference type="SAM" id="Phobius"/>
    </source>
</evidence>
<feature type="transmembrane region" description="Helical" evidence="1">
    <location>
        <begin position="113"/>
        <end position="133"/>
    </location>
</feature>
<keyword evidence="1" id="KW-0472">Membrane</keyword>
<dbReference type="Proteomes" id="UP001065322">
    <property type="component" value="Chromosome"/>
</dbReference>
<accession>A0ABY6A8C5</accession>
<keyword evidence="1" id="KW-0812">Transmembrane</keyword>
<reference evidence="3" key="1">
    <citation type="submission" date="2020-06" db="EMBL/GenBank/DDBJ databases">
        <title>Thalassolituus marinus alknpb1M-1, a hydrocarbon-degrading bacterium isolated from the deep-sea overlying water using an in-situ strategy from the South China Sea basin.</title>
        <authorList>
            <person name="Dong C."/>
            <person name="Chen Y."/>
            <person name="Shao Z."/>
        </authorList>
    </citation>
    <scope>NUCLEOTIDE SEQUENCE [LARGE SCALE GENOMIC DNA]</scope>
    <source>
        <strain evidence="3">alknpb1M-1</strain>
    </source>
</reference>
<protein>
    <submittedName>
        <fullName evidence="2">Uncharacterized protein</fullName>
    </submittedName>
</protein>
<evidence type="ECO:0000313" key="3">
    <source>
        <dbReference type="Proteomes" id="UP001065322"/>
    </source>
</evidence>
<keyword evidence="1" id="KW-1133">Transmembrane helix</keyword>
<sequence>MDEYKLLIHVLEFCEENGSRHNNVHFDVDHKLVEELYDRYGVQPSIDELKQIVDRCYAREWLEHAYLGSGRHNGLKLTSKGMGVATSKRKSEELRKNRPLPKKVSDYIEDHKGLFVLLGSCIALAGLIISFLAKGSGNG</sequence>
<evidence type="ECO:0000313" key="2">
    <source>
        <dbReference type="EMBL" id="UXD87211.1"/>
    </source>
</evidence>
<name>A0ABY6A8C5_9GAMM</name>
<gene>
    <name evidence="2" type="ORF">HUF19_07115</name>
</gene>
<dbReference type="RefSeq" id="WP_260999134.1">
    <property type="nucleotide sequence ID" value="NZ_CP054475.1"/>
</dbReference>
<proteinExistence type="predicted"/>
<keyword evidence="3" id="KW-1185">Reference proteome</keyword>
<dbReference type="EMBL" id="CP054475">
    <property type="protein sequence ID" value="UXD87211.1"/>
    <property type="molecule type" value="Genomic_DNA"/>
</dbReference>
<organism evidence="2 3">
    <name type="scientific">Thalassolituus hydrocarboniclasticus</name>
    <dbReference type="NCBI Taxonomy" id="2742796"/>
    <lineage>
        <taxon>Bacteria</taxon>
        <taxon>Pseudomonadati</taxon>
        <taxon>Pseudomonadota</taxon>
        <taxon>Gammaproteobacteria</taxon>
        <taxon>Oceanospirillales</taxon>
        <taxon>Oceanospirillaceae</taxon>
        <taxon>Thalassolituus</taxon>
    </lineage>
</organism>